<dbReference type="InterPro" id="IPR049704">
    <property type="entry name" value="Aminotrans_3_PPA_site"/>
</dbReference>
<dbReference type="InterPro" id="IPR004472">
    <property type="entry name" value="DTB_synth_BioD"/>
</dbReference>
<dbReference type="PANTHER" id="PTHR42684:SF3">
    <property type="entry name" value="ADENOSYLMETHIONINE-8-AMINO-7-OXONONANOATE AMINOTRANSFERASE"/>
    <property type="match status" value="1"/>
</dbReference>
<comment type="caution">
    <text evidence="5">The sequence shown here is derived from an EMBL/GenBank/DDBJ whole genome shotgun (WGS) entry which is preliminary data.</text>
</comment>
<dbReference type="GO" id="GO:0004015">
    <property type="term" value="F:adenosylmethionine-8-amino-7-oxononanoate transaminase activity"/>
    <property type="evidence" value="ECO:0007669"/>
    <property type="project" value="TreeGrafter"/>
</dbReference>
<dbReference type="GO" id="GO:0009102">
    <property type="term" value="P:biotin biosynthetic process"/>
    <property type="evidence" value="ECO:0007669"/>
    <property type="project" value="InterPro"/>
</dbReference>
<dbReference type="Pfam" id="PF00202">
    <property type="entry name" value="Aminotran_3"/>
    <property type="match status" value="2"/>
</dbReference>
<name>A0AAN7HCR6_9PEZI</name>
<protein>
    <submittedName>
        <fullName evidence="5">Pyridoxal phosphate-dependent transferase</fullName>
    </submittedName>
</protein>
<dbReference type="AlphaFoldDB" id="A0AAN7HCR6"/>
<dbReference type="PANTHER" id="PTHR42684">
    <property type="entry name" value="ADENOSYLMETHIONINE-8-AMINO-7-OXONONANOATE AMINOTRANSFERASE"/>
    <property type="match status" value="1"/>
</dbReference>
<dbReference type="Gene3D" id="3.40.50.300">
    <property type="entry name" value="P-loop containing nucleotide triphosphate hydrolases"/>
    <property type="match status" value="1"/>
</dbReference>
<accession>A0AAN7HCR6</accession>
<keyword evidence="2" id="KW-0032">Aminotransferase</keyword>
<dbReference type="GO" id="GO:0005739">
    <property type="term" value="C:mitochondrion"/>
    <property type="evidence" value="ECO:0007669"/>
    <property type="project" value="UniProtKB-SubCell"/>
</dbReference>
<dbReference type="GO" id="GO:0000287">
    <property type="term" value="F:magnesium ion binding"/>
    <property type="evidence" value="ECO:0007669"/>
    <property type="project" value="InterPro"/>
</dbReference>
<dbReference type="InterPro" id="IPR015424">
    <property type="entry name" value="PyrdxlP-dep_Trfase"/>
</dbReference>
<evidence type="ECO:0000313" key="6">
    <source>
        <dbReference type="Proteomes" id="UP001303647"/>
    </source>
</evidence>
<reference evidence="5" key="1">
    <citation type="journal article" date="2023" name="Mol. Phylogenet. Evol.">
        <title>Genome-scale phylogeny and comparative genomics of the fungal order Sordariales.</title>
        <authorList>
            <person name="Hensen N."/>
            <person name="Bonometti L."/>
            <person name="Westerberg I."/>
            <person name="Brannstrom I.O."/>
            <person name="Guillou S."/>
            <person name="Cros-Aarteil S."/>
            <person name="Calhoun S."/>
            <person name="Haridas S."/>
            <person name="Kuo A."/>
            <person name="Mondo S."/>
            <person name="Pangilinan J."/>
            <person name="Riley R."/>
            <person name="LaButti K."/>
            <person name="Andreopoulos B."/>
            <person name="Lipzen A."/>
            <person name="Chen C."/>
            <person name="Yan M."/>
            <person name="Daum C."/>
            <person name="Ng V."/>
            <person name="Clum A."/>
            <person name="Steindorff A."/>
            <person name="Ohm R.A."/>
            <person name="Martin F."/>
            <person name="Silar P."/>
            <person name="Natvig D.O."/>
            <person name="Lalanne C."/>
            <person name="Gautier V."/>
            <person name="Ament-Velasquez S.L."/>
            <person name="Kruys A."/>
            <person name="Hutchinson M.I."/>
            <person name="Powell A.J."/>
            <person name="Barry K."/>
            <person name="Miller A.N."/>
            <person name="Grigoriev I.V."/>
            <person name="Debuchy R."/>
            <person name="Gladieux P."/>
            <person name="Hiltunen Thoren M."/>
            <person name="Johannesson H."/>
        </authorList>
    </citation>
    <scope>NUCLEOTIDE SEQUENCE</scope>
    <source>
        <strain evidence="5">CBS 359.72</strain>
    </source>
</reference>
<evidence type="ECO:0000256" key="4">
    <source>
        <dbReference type="SAM" id="MobiDB-lite"/>
    </source>
</evidence>
<evidence type="ECO:0000256" key="1">
    <source>
        <dbReference type="ARBA" id="ARBA00004173"/>
    </source>
</evidence>
<dbReference type="InterPro" id="IPR005814">
    <property type="entry name" value="Aminotrans_3"/>
</dbReference>
<dbReference type="InterPro" id="IPR027417">
    <property type="entry name" value="P-loop_NTPase"/>
</dbReference>
<dbReference type="FunFam" id="3.90.1150.10:FF:000080">
    <property type="entry name" value="Bifunctional dethiobiotin synthetase/adenosylmethionine-8-amino-7-oxononanoate aminotransferase"/>
    <property type="match status" value="1"/>
</dbReference>
<proteinExistence type="inferred from homology"/>
<dbReference type="Proteomes" id="UP001303647">
    <property type="component" value="Unassembled WGS sequence"/>
</dbReference>
<keyword evidence="3 5" id="KW-0808">Transferase</keyword>
<keyword evidence="6" id="KW-1185">Reference proteome</keyword>
<dbReference type="GO" id="GO:0005524">
    <property type="term" value="F:ATP binding"/>
    <property type="evidence" value="ECO:0007669"/>
    <property type="project" value="InterPro"/>
</dbReference>
<dbReference type="EMBL" id="MU857716">
    <property type="protein sequence ID" value="KAK4244996.1"/>
    <property type="molecule type" value="Genomic_DNA"/>
</dbReference>
<dbReference type="CDD" id="cd03109">
    <property type="entry name" value="DTBS"/>
    <property type="match status" value="1"/>
</dbReference>
<reference evidence="5" key="2">
    <citation type="submission" date="2023-05" db="EMBL/GenBank/DDBJ databases">
        <authorList>
            <consortium name="Lawrence Berkeley National Laboratory"/>
            <person name="Steindorff A."/>
            <person name="Hensen N."/>
            <person name="Bonometti L."/>
            <person name="Westerberg I."/>
            <person name="Brannstrom I.O."/>
            <person name="Guillou S."/>
            <person name="Cros-Aarteil S."/>
            <person name="Calhoun S."/>
            <person name="Haridas S."/>
            <person name="Kuo A."/>
            <person name="Mondo S."/>
            <person name="Pangilinan J."/>
            <person name="Riley R."/>
            <person name="Labutti K."/>
            <person name="Andreopoulos B."/>
            <person name="Lipzen A."/>
            <person name="Chen C."/>
            <person name="Yanf M."/>
            <person name="Daum C."/>
            <person name="Ng V."/>
            <person name="Clum A."/>
            <person name="Ohm R."/>
            <person name="Martin F."/>
            <person name="Silar P."/>
            <person name="Natvig D."/>
            <person name="Lalanne C."/>
            <person name="Gautier V."/>
            <person name="Ament-Velasquez S.L."/>
            <person name="Kruys A."/>
            <person name="Hutchinson M.I."/>
            <person name="Powell A.J."/>
            <person name="Barry K."/>
            <person name="Miller A.N."/>
            <person name="Grigoriev I.V."/>
            <person name="Debuchy R."/>
            <person name="Gladieux P."/>
            <person name="Thoren M.H."/>
            <person name="Johannesson H."/>
        </authorList>
    </citation>
    <scope>NUCLEOTIDE SEQUENCE</scope>
    <source>
        <strain evidence="5">CBS 359.72</strain>
    </source>
</reference>
<dbReference type="SUPFAM" id="SSF53383">
    <property type="entry name" value="PLP-dependent transferases"/>
    <property type="match status" value="1"/>
</dbReference>
<evidence type="ECO:0000313" key="5">
    <source>
        <dbReference type="EMBL" id="KAK4244996.1"/>
    </source>
</evidence>
<evidence type="ECO:0000256" key="2">
    <source>
        <dbReference type="ARBA" id="ARBA00022576"/>
    </source>
</evidence>
<dbReference type="HAMAP" id="MF_00336">
    <property type="entry name" value="BioD"/>
    <property type="match status" value="1"/>
</dbReference>
<evidence type="ECO:0000256" key="3">
    <source>
        <dbReference type="ARBA" id="ARBA00022679"/>
    </source>
</evidence>
<feature type="region of interest" description="Disordered" evidence="4">
    <location>
        <begin position="305"/>
        <end position="327"/>
    </location>
</feature>
<comment type="subcellular location">
    <subcellularLocation>
        <location evidence="1">Mitochondrion</location>
    </subcellularLocation>
</comment>
<gene>
    <name evidence="5" type="ORF">C7999DRAFT_16790</name>
</gene>
<dbReference type="Gene3D" id="3.40.640.10">
    <property type="entry name" value="Type I PLP-dependent aspartate aminotransferase-like (Major domain)"/>
    <property type="match status" value="1"/>
</dbReference>
<dbReference type="PROSITE" id="PS00600">
    <property type="entry name" value="AA_TRANSFER_CLASS_3"/>
    <property type="match status" value="1"/>
</dbReference>
<dbReference type="Pfam" id="PF13500">
    <property type="entry name" value="AAA_26"/>
    <property type="match status" value="1"/>
</dbReference>
<dbReference type="GO" id="GO:0004141">
    <property type="term" value="F:dethiobiotin synthase activity"/>
    <property type="evidence" value="ECO:0007669"/>
    <property type="project" value="InterPro"/>
</dbReference>
<dbReference type="InterPro" id="IPR015421">
    <property type="entry name" value="PyrdxlP-dep_Trfase_major"/>
</dbReference>
<organism evidence="5 6">
    <name type="scientific">Corynascus novoguineensis</name>
    <dbReference type="NCBI Taxonomy" id="1126955"/>
    <lineage>
        <taxon>Eukaryota</taxon>
        <taxon>Fungi</taxon>
        <taxon>Dikarya</taxon>
        <taxon>Ascomycota</taxon>
        <taxon>Pezizomycotina</taxon>
        <taxon>Sordariomycetes</taxon>
        <taxon>Sordariomycetidae</taxon>
        <taxon>Sordariales</taxon>
        <taxon>Chaetomiaceae</taxon>
        <taxon>Corynascus</taxon>
    </lineage>
</organism>
<dbReference type="SUPFAM" id="SSF52540">
    <property type="entry name" value="P-loop containing nucleoside triphosphate hydrolases"/>
    <property type="match status" value="1"/>
</dbReference>
<sequence length="865" mass="94720">MRLPPARSLLWRSLRAYQVYGANTDVGKTIVTTLLCRAARRLWQTENTTYLKPVSTGPAGEADDRHIRTFAPGVTSKTLFQYDLAVSPHIAAQISNNVVPSDETLLAEVSAFATRQASRGPGWLFVETAGGVHSPSPSGSTQADLYMPLRLPVILIGDSKLGGISQTISAFESLKLRGYDVETIMLFQEAAFRNHDYLVEYFTQQHGIPVETIPQPPPRLVGAESNADIMAMSRYYDTASSQSLGLRQTLRHLDARHNSRIARLESMSTSASSKIWYPFTQQKHLTQDKITVIDSARGDYFQTFAPLPDQRPRSTTSTCSSSGAFPSSPDALLRPSFDGSASWWTQGLGHANPHLALTAAYAAGRYGHVMFAEAVHEPALALAEALLAGMGGSGDGAGTGSSNHSKRGRLERVFFSDNGSTAVEVAIKMALGAVRARYGRGHPKELRPFEVLGLKGSYHGDTIGAMDCSEPSVFNEKVEWYKGKGFWFDYPVVEFRKGRWNVELPTEMQDRASTAASGGLSRAHYSYKSLPDVFDLKSREARGETRLYEEFITTTLERLVAQGRRFGALIIEPVVLGAGGMLMVDPLFQKTLVEVVRRSAHAFNYNAGLPDPVDNNRTWTGLPVIFDEVFTGLYRLGRFSAASFLGVDADISVHAKLLTGGLVPLSVTLASDSIFRAFESDDKSDALLHGHSYTAHAVGCQVALESIREMQKMEARGDWDWAKSMPRKTIYSQREPGLKNSSTPENLVWSVWSTDLLHWIDQLPCSFVGGVWALGTVLAIRLTSADGTQGYKGCAARGVQSALMQGSQSNEQGSVWEIMPKWSVHTRVLGNTLYVMAGLKSTEGSIRGVEEQLRDALLTAKDRAT</sequence>
<dbReference type="GO" id="GO:0030170">
    <property type="term" value="F:pyridoxal phosphate binding"/>
    <property type="evidence" value="ECO:0007669"/>
    <property type="project" value="InterPro"/>
</dbReference>